<sequence>MLRNEARAIEYVRHHTTIPVPTVISMFEDRGCVYMVQEYVEGTVNGSTIRLSVDAKAEIISQLEGFVGQLHALTDPRFRSFVGAPFLPPRFHAHRLPLEHANYRSSSSPPYVLCHGDLSWQNLLIDPETYEIKCVIDWEYASFCPVEMEKEDWRRPDPYTLRKGESSDVVPMFGMLLDLAGISSVCISGHLYHLSDADRSSSQNASSSTLPPPYPSSRTSRIQAPPIDRLNFRRRVFETPAQQTAARYIVKRTVPSAEQEVGSTHFWHDPRDADMLRNEIKAIEYVRSHTTIPVPVVVTSFSDRNSVYMIQEYVEGTVNAGGTRLDPAAQDKIRAQLKGYIDQLHALTDLSFRSFVGAPFLPARLYRSRLPLEEANYPPATPSQPYVLCHGDLGWQNILIDPQTYEIKCIIDWEYAGFYPVELEGDLWQRQDPALGVPPPMSDVETTISALVKLAARDEQPSERRMVTAHMEDDQDEVEEDTMDQ</sequence>
<dbReference type="InterPro" id="IPR002575">
    <property type="entry name" value="Aminoglycoside_PTrfase"/>
</dbReference>
<feature type="domain" description="Aminoglycoside phosphotransferase" evidence="2">
    <location>
        <begin position="243"/>
        <end position="421"/>
    </location>
</feature>
<gene>
    <name evidence="3" type="ORF">MKK02DRAFT_21552</name>
</gene>
<dbReference type="CDD" id="cd05120">
    <property type="entry name" value="APH_ChoK_like"/>
    <property type="match status" value="2"/>
</dbReference>
<organism evidence="3 4">
    <name type="scientific">Dioszegia hungarica</name>
    <dbReference type="NCBI Taxonomy" id="4972"/>
    <lineage>
        <taxon>Eukaryota</taxon>
        <taxon>Fungi</taxon>
        <taxon>Dikarya</taxon>
        <taxon>Basidiomycota</taxon>
        <taxon>Agaricomycotina</taxon>
        <taxon>Tremellomycetes</taxon>
        <taxon>Tremellales</taxon>
        <taxon>Bulleribasidiaceae</taxon>
        <taxon>Dioszegia</taxon>
    </lineage>
</organism>
<dbReference type="PANTHER" id="PTHR21310:SF15">
    <property type="entry name" value="AMINOGLYCOSIDE PHOSPHOTRANSFERASE DOMAIN-CONTAINING PROTEIN"/>
    <property type="match status" value="1"/>
</dbReference>
<reference evidence="3" key="1">
    <citation type="journal article" date="2022" name="G3 (Bethesda)">
        <title>High quality genome of the basidiomycete yeast Dioszegia hungarica PDD-24b-2 isolated from cloud water.</title>
        <authorList>
            <person name="Jarrige D."/>
            <person name="Haridas S."/>
            <person name="Bleykasten-Grosshans C."/>
            <person name="Joly M."/>
            <person name="Nadalig T."/>
            <person name="Sancelme M."/>
            <person name="Vuilleumier S."/>
            <person name="Grigoriev I.V."/>
            <person name="Amato P."/>
            <person name="Bringel F."/>
        </authorList>
    </citation>
    <scope>NUCLEOTIDE SEQUENCE</scope>
    <source>
        <strain evidence="3">PDD-24b-2</strain>
    </source>
</reference>
<feature type="compositionally biased region" description="Acidic residues" evidence="1">
    <location>
        <begin position="473"/>
        <end position="485"/>
    </location>
</feature>
<dbReference type="Proteomes" id="UP001164286">
    <property type="component" value="Unassembled WGS sequence"/>
</dbReference>
<dbReference type="EMBL" id="JAKWFO010000016">
    <property type="protein sequence ID" value="KAI9631715.1"/>
    <property type="molecule type" value="Genomic_DNA"/>
</dbReference>
<dbReference type="InterPro" id="IPR011009">
    <property type="entry name" value="Kinase-like_dom_sf"/>
</dbReference>
<protein>
    <submittedName>
        <fullName evidence="3">Kinase-like domain-containing protein</fullName>
    </submittedName>
</protein>
<dbReference type="PANTHER" id="PTHR21310">
    <property type="entry name" value="AMINOGLYCOSIDE PHOSPHOTRANSFERASE-RELATED-RELATED"/>
    <property type="match status" value="1"/>
</dbReference>
<dbReference type="SUPFAM" id="SSF56112">
    <property type="entry name" value="Protein kinase-like (PK-like)"/>
    <property type="match status" value="2"/>
</dbReference>
<name>A0AA38H0S5_9TREE</name>
<keyword evidence="3" id="KW-0418">Kinase</keyword>
<dbReference type="Gene3D" id="3.90.1200.10">
    <property type="match status" value="2"/>
</dbReference>
<feature type="region of interest" description="Disordered" evidence="1">
    <location>
        <begin position="201"/>
        <end position="222"/>
    </location>
</feature>
<dbReference type="RefSeq" id="XP_052941492.1">
    <property type="nucleotide sequence ID" value="XM_053086432.1"/>
</dbReference>
<dbReference type="InterPro" id="IPR051678">
    <property type="entry name" value="AGP_Transferase"/>
</dbReference>
<accession>A0AA38H0S5</accession>
<feature type="compositionally biased region" description="Basic and acidic residues" evidence="1">
    <location>
        <begin position="459"/>
        <end position="472"/>
    </location>
</feature>
<evidence type="ECO:0000259" key="2">
    <source>
        <dbReference type="Pfam" id="PF01636"/>
    </source>
</evidence>
<dbReference type="GO" id="GO:0016301">
    <property type="term" value="F:kinase activity"/>
    <property type="evidence" value="ECO:0007669"/>
    <property type="project" value="UniProtKB-KW"/>
</dbReference>
<dbReference type="Pfam" id="PF01636">
    <property type="entry name" value="APH"/>
    <property type="match status" value="2"/>
</dbReference>
<dbReference type="AlphaFoldDB" id="A0AA38H0S5"/>
<keyword evidence="4" id="KW-1185">Reference proteome</keyword>
<comment type="caution">
    <text evidence="3">The sequence shown here is derived from an EMBL/GenBank/DDBJ whole genome shotgun (WGS) entry which is preliminary data.</text>
</comment>
<evidence type="ECO:0000313" key="4">
    <source>
        <dbReference type="Proteomes" id="UP001164286"/>
    </source>
</evidence>
<feature type="domain" description="Aminoglycoside phosphotransferase" evidence="2">
    <location>
        <begin position="2"/>
        <end position="143"/>
    </location>
</feature>
<feature type="region of interest" description="Disordered" evidence="1">
    <location>
        <begin position="459"/>
        <end position="485"/>
    </location>
</feature>
<keyword evidence="3" id="KW-0808">Transferase</keyword>
<evidence type="ECO:0000313" key="3">
    <source>
        <dbReference type="EMBL" id="KAI9631715.1"/>
    </source>
</evidence>
<dbReference type="GeneID" id="77725633"/>
<proteinExistence type="predicted"/>
<evidence type="ECO:0000256" key="1">
    <source>
        <dbReference type="SAM" id="MobiDB-lite"/>
    </source>
</evidence>